<dbReference type="InterPro" id="IPR044944">
    <property type="entry name" value="NOS_dom_3"/>
</dbReference>
<dbReference type="Gene3D" id="3.40.50.360">
    <property type="match status" value="1"/>
</dbReference>
<evidence type="ECO:0000256" key="2">
    <source>
        <dbReference type="ARBA" id="ARBA00006267"/>
    </source>
</evidence>
<dbReference type="InterPro" id="IPR003097">
    <property type="entry name" value="CysJ-like_FAD-binding"/>
</dbReference>
<dbReference type="PIRSF" id="PIRSF000333">
    <property type="entry name" value="NOS"/>
    <property type="match status" value="1"/>
</dbReference>
<keyword evidence="11 12" id="KW-0408">Iron</keyword>
<dbReference type="GO" id="GO:0050660">
    <property type="term" value="F:flavin adenine dinucleotide binding"/>
    <property type="evidence" value="ECO:0007669"/>
    <property type="project" value="InterPro"/>
</dbReference>
<dbReference type="GO" id="GO:0010181">
    <property type="term" value="F:FMN binding"/>
    <property type="evidence" value="ECO:0007669"/>
    <property type="project" value="InterPro"/>
</dbReference>
<comment type="function">
    <text evidence="12">Produces nitric oxide (NO) which is a messenger molecule with diverse functions.</text>
</comment>
<dbReference type="AlphaFoldDB" id="A0A8R2NN58"/>
<comment type="cofactor">
    <cofactor evidence="1 12">
        <name>heme b</name>
        <dbReference type="ChEBI" id="CHEBI:60344"/>
    </cofactor>
</comment>
<reference evidence="16" key="2">
    <citation type="submission" date="2022-06" db="UniProtKB">
        <authorList>
            <consortium name="EnsemblMetazoa"/>
        </authorList>
    </citation>
    <scope>IDENTIFICATION</scope>
</reference>
<dbReference type="Gene3D" id="2.40.30.10">
    <property type="entry name" value="Translation factors"/>
    <property type="match status" value="1"/>
</dbReference>
<dbReference type="GO" id="GO:0005516">
    <property type="term" value="F:calmodulin binding"/>
    <property type="evidence" value="ECO:0007669"/>
    <property type="project" value="UniProtKB-KW"/>
</dbReference>
<proteinExistence type="inferred from homology"/>
<evidence type="ECO:0000256" key="4">
    <source>
        <dbReference type="ARBA" id="ARBA00022630"/>
    </source>
</evidence>
<feature type="domain" description="FAD-binding FR-type" evidence="15">
    <location>
        <begin position="763"/>
        <end position="1017"/>
    </location>
</feature>
<comment type="cofactor">
    <cofactor evidence="12">
        <name>FAD</name>
        <dbReference type="ChEBI" id="CHEBI:57692"/>
    </cofactor>
    <text evidence="12">Binds 1 FAD.</text>
</comment>
<keyword evidence="17" id="KW-1185">Reference proteome</keyword>
<dbReference type="OrthoDB" id="1688044at2759"/>
<dbReference type="InterPro" id="IPR017927">
    <property type="entry name" value="FAD-bd_FR_type"/>
</dbReference>
<dbReference type="Gene3D" id="3.90.1230.10">
    <property type="entry name" value="Nitric Oxide Synthase, Chain A, domain 3"/>
    <property type="match status" value="1"/>
</dbReference>
<dbReference type="InterPro" id="IPR036119">
    <property type="entry name" value="NOS_N_sf"/>
</dbReference>
<keyword evidence="4" id="KW-0285">Flavoprotein</keyword>
<keyword evidence="7 12" id="KW-0274">FAD</keyword>
<dbReference type="RefSeq" id="XP_029343918.1">
    <property type="nucleotide sequence ID" value="XM_029488058.1"/>
</dbReference>
<dbReference type="CTD" id="34495"/>
<dbReference type="FunFam" id="3.40.50.80:FF:000003">
    <property type="entry name" value="Nitric oxide synthase"/>
    <property type="match status" value="1"/>
</dbReference>
<dbReference type="SUPFAM" id="SSF52218">
    <property type="entry name" value="Flavoproteins"/>
    <property type="match status" value="1"/>
</dbReference>
<dbReference type="Pfam" id="PF00258">
    <property type="entry name" value="Flavodoxin_1"/>
    <property type="match status" value="1"/>
</dbReference>
<dbReference type="InterPro" id="IPR039261">
    <property type="entry name" value="FNR_nucleotide-bd"/>
</dbReference>
<evidence type="ECO:0000256" key="13">
    <source>
        <dbReference type="PIRSR" id="PIRSR000333-1"/>
    </source>
</evidence>
<dbReference type="SUPFAM" id="SSF63380">
    <property type="entry name" value="Riboflavin synthase domain-like"/>
    <property type="match status" value="1"/>
</dbReference>
<dbReference type="Pfam" id="PF00175">
    <property type="entry name" value="NAD_binding_1"/>
    <property type="match status" value="1"/>
</dbReference>
<dbReference type="InterPro" id="IPR050607">
    <property type="entry name" value="NOS"/>
</dbReference>
<feature type="binding site" description="axial binding residue" evidence="13">
    <location>
        <position position="164"/>
    </location>
    <ligand>
        <name>heme b</name>
        <dbReference type="ChEBI" id="CHEBI:60344"/>
    </ligand>
    <ligandPart>
        <name>Fe</name>
        <dbReference type="ChEBI" id="CHEBI:18248"/>
    </ligandPart>
</feature>
<evidence type="ECO:0000256" key="5">
    <source>
        <dbReference type="ARBA" id="ARBA00022643"/>
    </source>
</evidence>
<dbReference type="PROSITE" id="PS51384">
    <property type="entry name" value="FAD_FR"/>
    <property type="match status" value="1"/>
</dbReference>
<organism evidence="16 17">
    <name type="scientific">Acyrthosiphon pisum</name>
    <name type="common">Pea aphid</name>
    <dbReference type="NCBI Taxonomy" id="7029"/>
    <lineage>
        <taxon>Eukaryota</taxon>
        <taxon>Metazoa</taxon>
        <taxon>Ecdysozoa</taxon>
        <taxon>Arthropoda</taxon>
        <taxon>Hexapoda</taxon>
        <taxon>Insecta</taxon>
        <taxon>Pterygota</taxon>
        <taxon>Neoptera</taxon>
        <taxon>Paraneoptera</taxon>
        <taxon>Hemiptera</taxon>
        <taxon>Sternorrhyncha</taxon>
        <taxon>Aphidomorpha</taxon>
        <taxon>Aphidoidea</taxon>
        <taxon>Aphididae</taxon>
        <taxon>Macrosiphini</taxon>
        <taxon>Acyrthosiphon</taxon>
    </lineage>
</organism>
<dbReference type="Pfam" id="PF02898">
    <property type="entry name" value="NO_synthase"/>
    <property type="match status" value="1"/>
</dbReference>
<keyword evidence="10 12" id="KW-0560">Oxidoreductase</keyword>
<dbReference type="InterPro" id="IPR044943">
    <property type="entry name" value="NOS_dom_1"/>
</dbReference>
<dbReference type="InterPro" id="IPR012144">
    <property type="entry name" value="NOS_euk"/>
</dbReference>
<dbReference type="PROSITE" id="PS50902">
    <property type="entry name" value="FLAVODOXIN_LIKE"/>
    <property type="match status" value="1"/>
</dbReference>
<evidence type="ECO:0000259" key="15">
    <source>
        <dbReference type="PROSITE" id="PS51384"/>
    </source>
</evidence>
<keyword evidence="5 12" id="KW-0288">FMN</keyword>
<dbReference type="InterPro" id="IPR029039">
    <property type="entry name" value="Flavoprotein-like_sf"/>
</dbReference>
<evidence type="ECO:0000256" key="7">
    <source>
        <dbReference type="ARBA" id="ARBA00022827"/>
    </source>
</evidence>
<dbReference type="GO" id="GO:0020037">
    <property type="term" value="F:heme binding"/>
    <property type="evidence" value="ECO:0007669"/>
    <property type="project" value="InterPro"/>
</dbReference>
<evidence type="ECO:0000256" key="8">
    <source>
        <dbReference type="ARBA" id="ARBA00022857"/>
    </source>
</evidence>
<sequence>MARDTPDESVPLELIIPGNTTKRGSLVSSRFIDLASDGLSNGHSNVPVQKPLKLKNLISKGEAFDSLHHNSTKPPLCNERACLGSVMLPPAFHNSTVRPKAEVLDLAEDFMKQYFASIKRSNTPAYETRWEQVQQEVNSTGTYQLTETELVFGAKLAWRNSARCIGRIQWAKLQMFDCRSVTTTSNMFEAICNHIKYSTNKGNIRSAITVFQQRTDGRHDFRVWNSQLISYAGYKQPDGTIIGDPMNVEFTDVCTKLGWRGKGTRWDLLPLVLSANGHDPDYFDLPRELVLEVSLIHPSFDWFSDLGLRWYCLPAVSGMMFDCGGIQFTACPFNGWYMSSEIGCRNLCDPHRYNVLDDVLERMKIELKNYGFLKKDRALVEVNLAVLYSFQSNNITIMDHHTASESFMKHYDNELRTRKGCPADWVWIVPPISGSITPVFHQEMVSYELHPMYAYQEPAWKTHVWKKGQNQGKSLKKQRRKFHFKQIARAVKFTSKLFGQALSRRIKATILYATETGRSEMYAKKLGEIFAHAFHSQVMSMEEYDMTSIEHEALLLVVVSTFGNGDPPENGQEFAQQLHSMKMEHEGTNSNKSLAVKSSPLSSASFIKANSLSECHHLTELNDLSNKDSTDVDNFGPLGNVRFAVFGLGSSAYPNFCAFGSYVDNLLGELGGERLIKLNKGDEMCGQEQAFKKWATDVFHVSRLKTMLTSKVACETFCLDMDESLSEASQVLHNEKLSASTVRFVNNAEPDDLNSAYAHYHNKRVWTCRLSNKRNLMSNSEDSKSDRVTLWLEIDVDDWAKSEKLMYRPGDHVGMFATNRDELVSGIIPYLQCDQDPDEPMELQMLKEKHTSSGVSKNWSPHEKIPRCSLRTLLTRFLDITTPPTPNMLQFFASCATDSTDKKNLIALATDSAAYEDWRHWNLPNLLEIFQEFPSIKPPAALLVAQLTPLQPRFYSISSSSLLHPHKVHLTVAVVTYKTKGGKGVLHYGVCSNYLLDANTNDTVYMFIRSAPNFHLPEDVAKPLILVGPGTGIAPFRAFWQHRYAQKKNGIDTKMGRTMLFFGCQYKSMDLYKADKMEMIKEGVLDKTYLALSREPSIPKTYVQDLMLKEAKMIYELIAVERGHFYVCGDCKMAENVYQTLKSIIQEQTGMNSTQSDNFMLGLRDDNRYHEDIFGITLRTAEVHNSSRLSARIRMASETLP</sequence>
<dbReference type="GO" id="GO:0050661">
    <property type="term" value="F:NADP binding"/>
    <property type="evidence" value="ECO:0007669"/>
    <property type="project" value="InterPro"/>
</dbReference>
<evidence type="ECO:0000256" key="10">
    <source>
        <dbReference type="ARBA" id="ARBA00023002"/>
    </source>
</evidence>
<dbReference type="KEGG" id="api:100160390"/>
<comment type="catalytic activity">
    <reaction evidence="12">
        <text>2 L-arginine + 3 NADPH + 4 O2 + H(+) = 2 L-citrulline + 2 nitric oxide + 3 NADP(+) + 4 H2O</text>
        <dbReference type="Rhea" id="RHEA:19897"/>
        <dbReference type="ChEBI" id="CHEBI:15377"/>
        <dbReference type="ChEBI" id="CHEBI:15378"/>
        <dbReference type="ChEBI" id="CHEBI:15379"/>
        <dbReference type="ChEBI" id="CHEBI:16480"/>
        <dbReference type="ChEBI" id="CHEBI:32682"/>
        <dbReference type="ChEBI" id="CHEBI:57743"/>
        <dbReference type="ChEBI" id="CHEBI:57783"/>
        <dbReference type="ChEBI" id="CHEBI:58349"/>
        <dbReference type="EC" id="1.14.13.39"/>
    </reaction>
</comment>
<dbReference type="Gene3D" id="1.20.990.10">
    <property type="entry name" value="NADPH-cytochrome p450 Reductase, Chain A, domain 3"/>
    <property type="match status" value="1"/>
</dbReference>
<dbReference type="GO" id="GO:0006809">
    <property type="term" value="P:nitric oxide biosynthetic process"/>
    <property type="evidence" value="ECO:0007669"/>
    <property type="project" value="InterPro"/>
</dbReference>
<dbReference type="FunFam" id="3.40.50.360:FF:000033">
    <property type="entry name" value="Nitric oxide synthase"/>
    <property type="match status" value="1"/>
</dbReference>
<dbReference type="SUPFAM" id="SSF52343">
    <property type="entry name" value="Ferredoxin reductase-like, C-terminal NADP-linked domain"/>
    <property type="match status" value="1"/>
</dbReference>
<feature type="domain" description="Flavodoxin-like" evidence="14">
    <location>
        <begin position="508"/>
        <end position="699"/>
    </location>
</feature>
<dbReference type="InterPro" id="IPR001094">
    <property type="entry name" value="Flavdoxin-like"/>
</dbReference>
<evidence type="ECO:0000256" key="9">
    <source>
        <dbReference type="ARBA" id="ARBA00022860"/>
    </source>
</evidence>
<dbReference type="GO" id="GO:0004517">
    <property type="term" value="F:nitric-oxide synthase activity"/>
    <property type="evidence" value="ECO:0007669"/>
    <property type="project" value="UniProtKB-EC"/>
</dbReference>
<name>A0A8R2NN58_ACYPI</name>
<evidence type="ECO:0000256" key="12">
    <source>
        <dbReference type="PIRNR" id="PIRNR000333"/>
    </source>
</evidence>
<evidence type="ECO:0000256" key="1">
    <source>
        <dbReference type="ARBA" id="ARBA00001970"/>
    </source>
</evidence>
<dbReference type="InterPro" id="IPR001433">
    <property type="entry name" value="OxRdtase_FAD/NAD-bd"/>
</dbReference>
<dbReference type="Proteomes" id="UP000007819">
    <property type="component" value="Chromosome A1"/>
</dbReference>
<keyword evidence="8 12" id="KW-0521">NADP</keyword>
<dbReference type="InterPro" id="IPR017938">
    <property type="entry name" value="Riboflavin_synthase-like_b-brl"/>
</dbReference>
<evidence type="ECO:0000256" key="3">
    <source>
        <dbReference type="ARBA" id="ARBA00022617"/>
    </source>
</evidence>
<dbReference type="RefSeq" id="XP_029343917.1">
    <property type="nucleotide sequence ID" value="XM_029488057.1"/>
</dbReference>
<dbReference type="PROSITE" id="PS60001">
    <property type="entry name" value="NOS"/>
    <property type="match status" value="1"/>
</dbReference>
<dbReference type="PANTHER" id="PTHR43410">
    <property type="entry name" value="NITRIC OXIDE SYNTHASE OXYGENASE"/>
    <property type="match status" value="1"/>
</dbReference>
<dbReference type="EnsemblMetazoa" id="XM_029488058.1">
    <property type="protein sequence ID" value="XP_029343918.1"/>
    <property type="gene ID" value="LOC100160390"/>
</dbReference>
<dbReference type="InterPro" id="IPR044940">
    <property type="entry name" value="NOS_dom_2"/>
</dbReference>
<dbReference type="GeneID" id="100160390"/>
<dbReference type="Gene3D" id="3.90.440.10">
    <property type="entry name" value="Nitric Oxide Synthase,Heme Domain,Chain A domain 2"/>
    <property type="match status" value="1"/>
</dbReference>
<dbReference type="Pfam" id="PF00667">
    <property type="entry name" value="FAD_binding_1"/>
    <property type="match status" value="1"/>
</dbReference>
<accession>A0A8R2NN58</accession>
<evidence type="ECO:0000313" key="17">
    <source>
        <dbReference type="Proteomes" id="UP000007819"/>
    </source>
</evidence>
<dbReference type="GO" id="GO:0046872">
    <property type="term" value="F:metal ion binding"/>
    <property type="evidence" value="ECO:0007669"/>
    <property type="project" value="UniProtKB-KW"/>
</dbReference>
<evidence type="ECO:0000256" key="6">
    <source>
        <dbReference type="ARBA" id="ARBA00022723"/>
    </source>
</evidence>
<dbReference type="InterPro" id="IPR001709">
    <property type="entry name" value="Flavoprot_Pyr_Nucl_cyt_Rdtase"/>
</dbReference>
<dbReference type="GO" id="GO:1903522">
    <property type="term" value="P:regulation of blood circulation"/>
    <property type="evidence" value="ECO:0007669"/>
    <property type="project" value="UniProtKB-ARBA"/>
</dbReference>
<dbReference type="EC" id="1.14.13.39" evidence="12"/>
<dbReference type="EnsemblMetazoa" id="XM_016808483.2">
    <property type="protein sequence ID" value="XP_016663972.1"/>
    <property type="gene ID" value="LOC100160390"/>
</dbReference>
<evidence type="ECO:0000259" key="14">
    <source>
        <dbReference type="PROSITE" id="PS50902"/>
    </source>
</evidence>
<dbReference type="FunFam" id="1.20.990.10:FF:000002">
    <property type="entry name" value="Nitric oxide synthase"/>
    <property type="match status" value="1"/>
</dbReference>
<dbReference type="Gene3D" id="3.40.50.80">
    <property type="entry name" value="Nucleotide-binding domain of ferredoxin-NADP reductase (FNR) module"/>
    <property type="match status" value="1"/>
</dbReference>
<dbReference type="PRINTS" id="PR00369">
    <property type="entry name" value="FLAVODOXIN"/>
</dbReference>
<evidence type="ECO:0000313" key="16">
    <source>
        <dbReference type="EnsemblMetazoa" id="XP_029343918.1"/>
    </source>
</evidence>
<dbReference type="Gene3D" id="3.90.340.10">
    <property type="entry name" value="Nitric Oxide Synthase, Chain A, domain 1"/>
    <property type="match status" value="1"/>
</dbReference>
<comment type="similarity">
    <text evidence="2 12">Belongs to the NOS family.</text>
</comment>
<dbReference type="SUPFAM" id="SSF56512">
    <property type="entry name" value="Nitric oxide (NO) synthase oxygenase domain"/>
    <property type="match status" value="1"/>
</dbReference>
<dbReference type="InterPro" id="IPR023173">
    <property type="entry name" value="NADPH_Cyt_P450_Rdtase_alpha"/>
</dbReference>
<keyword evidence="3 12" id="KW-0349">Heme</keyword>
<dbReference type="CDD" id="cd00795">
    <property type="entry name" value="NOS_oxygenase_euk"/>
    <property type="match status" value="1"/>
</dbReference>
<dbReference type="PANTHER" id="PTHR43410:SF1">
    <property type="entry name" value="NITRIC OXIDE SYNTHASE"/>
    <property type="match status" value="1"/>
</dbReference>
<dbReference type="InterPro" id="IPR008254">
    <property type="entry name" value="Flavodoxin/NO_synth"/>
</dbReference>
<keyword evidence="9 12" id="KW-0112">Calmodulin-binding</keyword>
<dbReference type="PRINTS" id="PR00371">
    <property type="entry name" value="FPNCR"/>
</dbReference>
<comment type="cofactor">
    <cofactor evidence="12">
        <name>FMN</name>
        <dbReference type="ChEBI" id="CHEBI:58210"/>
    </cofactor>
    <text evidence="12">Binds 1 FMN.</text>
</comment>
<dbReference type="FunFam" id="3.90.440.10:FF:000001">
    <property type="entry name" value="Endothelial nitric oxide synthase"/>
    <property type="match status" value="1"/>
</dbReference>
<dbReference type="RefSeq" id="XP_016663972.1">
    <property type="nucleotide sequence ID" value="XM_016808483.2"/>
</dbReference>
<dbReference type="RefSeq" id="XP_029343916.1">
    <property type="nucleotide sequence ID" value="XM_029488056.1"/>
</dbReference>
<evidence type="ECO:0000256" key="11">
    <source>
        <dbReference type="ARBA" id="ARBA00023004"/>
    </source>
</evidence>
<dbReference type="EnsemblMetazoa" id="XM_029488057.1">
    <property type="protein sequence ID" value="XP_029343917.1"/>
    <property type="gene ID" value="LOC100160390"/>
</dbReference>
<reference evidence="17" key="1">
    <citation type="submission" date="2010-06" db="EMBL/GenBank/DDBJ databases">
        <authorList>
            <person name="Jiang H."/>
            <person name="Abraham K."/>
            <person name="Ali S."/>
            <person name="Alsbrooks S.L."/>
            <person name="Anim B.N."/>
            <person name="Anosike U.S."/>
            <person name="Attaway T."/>
            <person name="Bandaranaike D.P."/>
            <person name="Battles P.K."/>
            <person name="Bell S.N."/>
            <person name="Bell A.V."/>
            <person name="Beltran B."/>
            <person name="Bickham C."/>
            <person name="Bustamante Y."/>
            <person name="Caleb T."/>
            <person name="Canada A."/>
            <person name="Cardenas V."/>
            <person name="Carter K."/>
            <person name="Chacko J."/>
            <person name="Chandrabose M.N."/>
            <person name="Chavez D."/>
            <person name="Chavez A."/>
            <person name="Chen L."/>
            <person name="Chu H.-S."/>
            <person name="Claassen K.J."/>
            <person name="Cockrell R."/>
            <person name="Collins M."/>
            <person name="Cooper J.A."/>
            <person name="Cree A."/>
            <person name="Curry S.M."/>
            <person name="Da Y."/>
            <person name="Dao M.D."/>
            <person name="Das B."/>
            <person name="Davila M.-L."/>
            <person name="Davy-Carroll L."/>
            <person name="Denson S."/>
            <person name="Dinh H."/>
            <person name="Ebong V.E."/>
            <person name="Edwards J.R."/>
            <person name="Egan A."/>
            <person name="El-Daye J."/>
            <person name="Escobedo L."/>
            <person name="Fernandez S."/>
            <person name="Fernando P.R."/>
            <person name="Flagg N."/>
            <person name="Forbes L.D."/>
            <person name="Fowler R.G."/>
            <person name="Fu Q."/>
            <person name="Gabisi R.A."/>
            <person name="Ganer J."/>
            <person name="Garbino Pronczuk A."/>
            <person name="Garcia R.M."/>
            <person name="Garner T."/>
            <person name="Garrett T.E."/>
            <person name="Gonzalez D.A."/>
            <person name="Hamid H."/>
            <person name="Hawkins E.S."/>
            <person name="Hirani K."/>
            <person name="Hogues M.E."/>
            <person name="Hollins B."/>
            <person name="Hsiao C.-H."/>
            <person name="Jabil R."/>
            <person name="James M.L."/>
            <person name="Jhangiani S.N."/>
            <person name="Johnson B."/>
            <person name="Johnson Q."/>
            <person name="Joshi V."/>
            <person name="Kalu J.B."/>
            <person name="Kam C."/>
            <person name="Kashfia A."/>
            <person name="Keebler J."/>
            <person name="Kisamo H."/>
            <person name="Kovar C.L."/>
            <person name="Lago L.A."/>
            <person name="Lai C.-Y."/>
            <person name="Laidlaw J."/>
            <person name="Lara F."/>
            <person name="Le T.-K."/>
            <person name="Lee S.L."/>
            <person name="Legall F.H."/>
            <person name="Lemon S.J."/>
            <person name="Lewis L.R."/>
            <person name="Li B."/>
            <person name="Liu Y."/>
            <person name="Liu Y.-S."/>
            <person name="Lopez J."/>
            <person name="Lozado R.J."/>
            <person name="Lu J."/>
            <person name="Madu R.C."/>
            <person name="Maheshwari M."/>
            <person name="Maheshwari R."/>
            <person name="Malloy K."/>
            <person name="Martinez E."/>
            <person name="Mathew T."/>
            <person name="Mercado I.C."/>
            <person name="Mercado C."/>
            <person name="Meyer B."/>
            <person name="Montgomery K."/>
            <person name="Morgan M.B."/>
            <person name="Munidasa M."/>
            <person name="Nazareth L.V."/>
            <person name="Nelson J."/>
            <person name="Ng B.M."/>
            <person name="Nguyen N.B."/>
            <person name="Nguyen P.Q."/>
            <person name="Nguyen T."/>
            <person name="Obregon M."/>
            <person name="Okwuonu G.O."/>
            <person name="Onwere C.G."/>
            <person name="Orozco G."/>
            <person name="Parra A."/>
            <person name="Patel S."/>
            <person name="Patil S."/>
            <person name="Perez A."/>
            <person name="Perez Y."/>
            <person name="Pham C."/>
            <person name="Primus E.L."/>
            <person name="Pu L.-L."/>
            <person name="Puazo M."/>
            <person name="Qin X."/>
            <person name="Quiroz J.B."/>
            <person name="Reese J."/>
            <person name="Richards S."/>
            <person name="Rives C.M."/>
            <person name="Robberts R."/>
            <person name="Ruiz S.J."/>
            <person name="Ruiz M.J."/>
            <person name="Santibanez J."/>
            <person name="Schneider B.W."/>
            <person name="Sisson I."/>
            <person name="Smith M."/>
            <person name="Sodergren E."/>
            <person name="Song X.-Z."/>
            <person name="Song B.B."/>
            <person name="Summersgill H."/>
            <person name="Thelus R."/>
            <person name="Thornton R.D."/>
            <person name="Trejos Z.Y."/>
            <person name="Usmani K."/>
            <person name="Vattathil S."/>
            <person name="Villasana D."/>
            <person name="Walker D.L."/>
            <person name="Wang S."/>
            <person name="Wang K."/>
            <person name="White C.S."/>
            <person name="Williams A.C."/>
            <person name="Williamson J."/>
            <person name="Wilson K."/>
            <person name="Woghiren I.O."/>
            <person name="Woodworth J.R."/>
            <person name="Worley K.C."/>
            <person name="Wright R.A."/>
            <person name="Wu W."/>
            <person name="Young L."/>
            <person name="Zhang L."/>
            <person name="Zhang J."/>
            <person name="Zhu Y."/>
            <person name="Muzny D.M."/>
            <person name="Weinstock G."/>
            <person name="Gibbs R.A."/>
        </authorList>
    </citation>
    <scope>NUCLEOTIDE SEQUENCE [LARGE SCALE GENOMIC DNA]</scope>
    <source>
        <strain evidence="17">LSR1</strain>
    </source>
</reference>
<dbReference type="InterPro" id="IPR004030">
    <property type="entry name" value="NOS_N"/>
</dbReference>
<dbReference type="EnsemblMetazoa" id="XM_029488056.1">
    <property type="protein sequence ID" value="XP_029343916.1"/>
    <property type="gene ID" value="LOC100160390"/>
</dbReference>
<keyword evidence="6 12" id="KW-0479">Metal-binding</keyword>
<protein>
    <recommendedName>
        <fullName evidence="12">Nitric oxide synthase</fullName>
        <ecNumber evidence="12">1.14.13.39</ecNumber>
    </recommendedName>
</protein>